<protein>
    <submittedName>
        <fullName evidence="4">PDZ domain-containing protein</fullName>
    </submittedName>
</protein>
<keyword evidence="1" id="KW-0732">Signal</keyword>
<feature type="domain" description="PDZ" evidence="2">
    <location>
        <begin position="224"/>
        <end position="314"/>
    </location>
</feature>
<dbReference type="Proteomes" id="UP000629870">
    <property type="component" value="Unassembled WGS sequence"/>
</dbReference>
<evidence type="ECO:0000259" key="2">
    <source>
        <dbReference type="PROSITE" id="PS50106"/>
    </source>
</evidence>
<dbReference type="Proteomes" id="UP000313988">
    <property type="component" value="Unassembled WGS sequence"/>
</dbReference>
<dbReference type="InterPro" id="IPR036034">
    <property type="entry name" value="PDZ_sf"/>
</dbReference>
<proteinExistence type="predicted"/>
<gene>
    <name evidence="4" type="ORF">FHR04_06385</name>
    <name evidence="3" type="ORF">HNQ04_002725</name>
</gene>
<evidence type="ECO:0000313" key="5">
    <source>
        <dbReference type="Proteomes" id="UP000313988"/>
    </source>
</evidence>
<organism evidence="4 5">
    <name type="scientific">Deinococcus radiopugnans ATCC 19172</name>
    <dbReference type="NCBI Taxonomy" id="585398"/>
    <lineage>
        <taxon>Bacteria</taxon>
        <taxon>Thermotogati</taxon>
        <taxon>Deinococcota</taxon>
        <taxon>Deinococci</taxon>
        <taxon>Deinococcales</taxon>
        <taxon>Deinococcaceae</taxon>
        <taxon>Deinococcus</taxon>
    </lineage>
</organism>
<evidence type="ECO:0000256" key="1">
    <source>
        <dbReference type="SAM" id="SignalP"/>
    </source>
</evidence>
<keyword evidence="6" id="KW-1185">Reference proteome</keyword>
<dbReference type="RefSeq" id="WP_139401735.1">
    <property type="nucleotide sequence ID" value="NZ_JACHEW010000014.1"/>
</dbReference>
<evidence type="ECO:0000313" key="4">
    <source>
        <dbReference type="EMBL" id="TNM71986.1"/>
    </source>
</evidence>
<dbReference type="PROSITE" id="PS50106">
    <property type="entry name" value="PDZ"/>
    <property type="match status" value="1"/>
</dbReference>
<dbReference type="Pfam" id="PF17820">
    <property type="entry name" value="PDZ_6"/>
    <property type="match status" value="1"/>
</dbReference>
<reference evidence="3 6" key="2">
    <citation type="submission" date="2020-08" db="EMBL/GenBank/DDBJ databases">
        <title>Genomic Encyclopedia of Type Strains, Phase IV (KMG-IV): sequencing the most valuable type-strain genomes for metagenomic binning, comparative biology and taxonomic classification.</title>
        <authorList>
            <person name="Goeker M."/>
        </authorList>
    </citation>
    <scope>NUCLEOTIDE SEQUENCE [LARGE SCALE GENOMIC DNA]</scope>
    <source>
        <strain evidence="3 6">DSM 12027</strain>
    </source>
</reference>
<sequence length="326" mass="34942">MKKVLLGSVAAALTACAPATSTNFAPAALEQAPSINVQVGLAPTMPKLKTFTVIPLVQITDQAQATGITAQHLAFQARNYMEMLGYSFVNKVEDADLSVLVDASSRYSETYVPPTQYTAPAYVPGTTATYNSNSGGSFNYGGASSGWGTYTGRTSGTVTVPGYYTSRTYVAPGYTRGYHYPAITVLIYDVKTQQQQVSASAVGTSQNPDVRVSMQNLMYETFAKMPLANDPQNVIKSGRIGVSFAPWTADGNNYYPIITAVDKDQPAARAGIVSGDFILSIDGQPTLNKPIADLDVMIAGEANQERTLVINRGTETRTVKLRMVQR</sequence>
<dbReference type="SMART" id="SM00228">
    <property type="entry name" value="PDZ"/>
    <property type="match status" value="1"/>
</dbReference>
<name>A0A5C4YA99_9DEIO</name>
<dbReference type="SUPFAM" id="SSF50156">
    <property type="entry name" value="PDZ domain-like"/>
    <property type="match status" value="1"/>
</dbReference>
<dbReference type="OrthoDB" id="71458at2"/>
<comment type="caution">
    <text evidence="4">The sequence shown here is derived from an EMBL/GenBank/DDBJ whole genome shotgun (WGS) entry which is preliminary data.</text>
</comment>
<evidence type="ECO:0000313" key="6">
    <source>
        <dbReference type="Proteomes" id="UP000629870"/>
    </source>
</evidence>
<dbReference type="EMBL" id="JACHEW010000014">
    <property type="protein sequence ID" value="MBB6017460.1"/>
    <property type="molecule type" value="Genomic_DNA"/>
</dbReference>
<reference evidence="4 5" key="1">
    <citation type="submission" date="2019-06" db="EMBL/GenBank/DDBJ databases">
        <title>Genome sequence of Deinococcus radiopugnans ATCC 19172.</title>
        <authorList>
            <person name="Maclea K.S."/>
            <person name="Maynard C.R."/>
        </authorList>
    </citation>
    <scope>NUCLEOTIDE SEQUENCE [LARGE SCALE GENOMIC DNA]</scope>
    <source>
        <strain evidence="4 5">ATCC 19172</strain>
    </source>
</reference>
<dbReference type="EMBL" id="VDMO01000005">
    <property type="protein sequence ID" value="TNM71986.1"/>
    <property type="molecule type" value="Genomic_DNA"/>
</dbReference>
<evidence type="ECO:0000313" key="3">
    <source>
        <dbReference type="EMBL" id="MBB6017460.1"/>
    </source>
</evidence>
<accession>A0A5C4YA99</accession>
<dbReference type="InterPro" id="IPR041489">
    <property type="entry name" value="PDZ_6"/>
</dbReference>
<feature type="signal peptide" evidence="1">
    <location>
        <begin position="1"/>
        <end position="27"/>
    </location>
</feature>
<feature type="chain" id="PRO_5023022530" evidence="1">
    <location>
        <begin position="28"/>
        <end position="326"/>
    </location>
</feature>
<dbReference type="PROSITE" id="PS51257">
    <property type="entry name" value="PROKAR_LIPOPROTEIN"/>
    <property type="match status" value="1"/>
</dbReference>
<dbReference type="Gene3D" id="2.30.42.10">
    <property type="match status" value="1"/>
</dbReference>
<dbReference type="AlphaFoldDB" id="A0A5C4YA99"/>
<dbReference type="InterPro" id="IPR001478">
    <property type="entry name" value="PDZ"/>
</dbReference>